<dbReference type="FunFam" id="1.20.58.1180:FF:000001">
    <property type="entry name" value="Mitochondrial large ribosomal subunit YmL35"/>
    <property type="match status" value="1"/>
</dbReference>
<evidence type="ECO:0000313" key="7">
    <source>
        <dbReference type="EMBL" id="KAB2569995.1"/>
    </source>
</evidence>
<feature type="region of interest" description="Disordered" evidence="6">
    <location>
        <begin position="822"/>
        <end position="880"/>
    </location>
</feature>
<dbReference type="FunFam" id="3.90.280.10:FF:000004">
    <property type="entry name" value="Mitochondrial large ribosomal subunit YmL35"/>
    <property type="match status" value="1"/>
</dbReference>
<dbReference type="GO" id="GO:0005840">
    <property type="term" value="C:ribosome"/>
    <property type="evidence" value="ECO:0007669"/>
    <property type="project" value="UniProtKB-KW"/>
</dbReference>
<dbReference type="Gene3D" id="3.90.280.10">
    <property type="entry name" value="PEBP-like"/>
    <property type="match status" value="1"/>
</dbReference>
<keyword evidence="7" id="KW-0689">Ribosomal protein</keyword>
<evidence type="ECO:0000256" key="3">
    <source>
        <dbReference type="ARBA" id="ARBA00037226"/>
    </source>
</evidence>
<keyword evidence="7" id="KW-0687">Ribonucleoprotein</keyword>
<evidence type="ECO:0000313" key="8">
    <source>
        <dbReference type="Proteomes" id="UP000325902"/>
    </source>
</evidence>
<dbReference type="InterPro" id="IPR036610">
    <property type="entry name" value="PEBP-like_sf"/>
</dbReference>
<feature type="compositionally biased region" description="Low complexity" evidence="6">
    <location>
        <begin position="41"/>
        <end position="52"/>
    </location>
</feature>
<evidence type="ECO:0000256" key="6">
    <source>
        <dbReference type="SAM" id="MobiDB-lite"/>
    </source>
</evidence>
<proteinExistence type="inferred from homology"/>
<keyword evidence="2" id="KW-0496">Mitochondrion</keyword>
<reference evidence="7 8" key="1">
    <citation type="journal article" date="2019" name="Sci. Rep.">
        <title>A multi-omics analysis of the grapevine pathogen Lasiodiplodia theobromae reveals that temperature affects the expression of virulence- and pathogenicity-related genes.</title>
        <authorList>
            <person name="Felix C."/>
            <person name="Meneses R."/>
            <person name="Goncalves M.F.M."/>
            <person name="Tilleman L."/>
            <person name="Duarte A.S."/>
            <person name="Jorrin-Novo J.V."/>
            <person name="Van de Peer Y."/>
            <person name="Deforce D."/>
            <person name="Van Nieuwerburgh F."/>
            <person name="Esteves A.C."/>
            <person name="Alves A."/>
        </authorList>
    </citation>
    <scope>NUCLEOTIDE SEQUENCE [LARGE SCALE GENOMIC DNA]</scope>
    <source>
        <strain evidence="7 8">LA-SOL3</strain>
    </source>
</reference>
<evidence type="ECO:0000256" key="5">
    <source>
        <dbReference type="ARBA" id="ARBA00039444"/>
    </source>
</evidence>
<protein>
    <recommendedName>
        <fullName evidence="5">Large ribosomal subunit protein mL38</fullName>
    </recommendedName>
</protein>
<name>A0A5N5CXA1_9PEZI</name>
<feature type="region of interest" description="Disordered" evidence="6">
    <location>
        <begin position="455"/>
        <end position="505"/>
    </location>
</feature>
<dbReference type="AlphaFoldDB" id="A0A5N5CXA1"/>
<dbReference type="PANTHER" id="PTHR11362:SF82">
    <property type="entry name" value="PHOSPHATIDYLETHANOLAMINE-BINDING PROTEIN 4"/>
    <property type="match status" value="1"/>
</dbReference>
<feature type="compositionally biased region" description="Low complexity" evidence="6">
    <location>
        <begin position="822"/>
        <end position="876"/>
    </location>
</feature>
<dbReference type="Gene3D" id="1.20.58.1180">
    <property type="match status" value="1"/>
</dbReference>
<comment type="function">
    <text evidence="3">Component of the mitochondrial ribosome (mitoribosome), a dedicated translation machinery responsible for the synthesis of mitochondrial genome-encoded proteins, including at least some of the essential transmembrane subunits of the mitochondrial respiratory chain. The mitoribosomes are attached to the mitochondrial inner membrane and translation products are cotranslationally integrated into the membrane.</text>
</comment>
<feature type="compositionally biased region" description="Acidic residues" evidence="6">
    <location>
        <begin position="496"/>
        <end position="505"/>
    </location>
</feature>
<gene>
    <name evidence="7" type="ORF">DBV05_g11343</name>
</gene>
<feature type="region of interest" description="Disordered" evidence="6">
    <location>
        <begin position="758"/>
        <end position="788"/>
    </location>
</feature>
<dbReference type="Pfam" id="PF01161">
    <property type="entry name" value="PBP"/>
    <property type="match status" value="1"/>
</dbReference>
<dbReference type="InterPro" id="IPR035810">
    <property type="entry name" value="PEBP_euk"/>
</dbReference>
<organism evidence="7 8">
    <name type="scientific">Lasiodiplodia theobromae</name>
    <dbReference type="NCBI Taxonomy" id="45133"/>
    <lineage>
        <taxon>Eukaryota</taxon>
        <taxon>Fungi</taxon>
        <taxon>Dikarya</taxon>
        <taxon>Ascomycota</taxon>
        <taxon>Pezizomycotina</taxon>
        <taxon>Dothideomycetes</taxon>
        <taxon>Dothideomycetes incertae sedis</taxon>
        <taxon>Botryosphaeriales</taxon>
        <taxon>Botryosphaeriaceae</taxon>
        <taxon>Lasiodiplodia</taxon>
    </lineage>
</organism>
<sequence length="971" mass="107151">MSAAKQATRPLQACIRCTRTPALQARTFTSSSAAADEAQVQKPEQSSPSKSSLPDVSTLDPNTVITRRDEKRLIKAGIYPVGSRRRRAALVQSPNIPFEQLPYQCFQEARKILKADREEKIAAIEAERARIARVEAQDPAVSGGQRAKDVRLASMRKHLEDLKIQADINDPIVKKKFEDGQGDMNKPIYRLLAERKWRSYKHLLVEQRVTQMNVIPDVIPAINQKADVSILFGDSKVQPGAMVASKVSEIPATLKVQVFDKGERLVTIVVVDSDVPNVEKDGFDYRCHYIAANIPVSPTTPWVRLAKLSEESQVVLPWLPPFAQKGSPYHRYSIFVLEQQKGKTLHVAKIKENVPRDGFILRSFIDKYRLTPVGINMFRTEWDENMDEVMKKAGVEGADIEFKKKKPEKLPYKKKDGARYSYWVQRFHQADAARTKLEVKVTEQGREIERLKSELRSVQKDSTRAPATTKRRKAEPPPGVSTRAAKRRKVVHEDSDTTDEDVEDTLPENMDALTAVNEEGTKLVQHLYQAHKHYKGHTGGDRQLAYHIVQAADRIAPLLTSACQRYHQRLGRAVSRQSDSSIPIPEPVLATYNNELISVFEGAARIFMSLFFGFKKLLDPAKSAASPAEERVAVIYSFVQMFSRVLDALKEVSSAQAAHEAALTLANNSKRQMTTRGSTNFFPLKQEDSPLATRLLSNFLSNILSAPSAAGSELQQQELVEGFLFVLFRRLGDRIFLCTFGHQKCASIADDIDAWVDPDPTSSRSSSPVDRLAAATSPPPADREKEKERQIAARALAIELPLLVSLLERGMAVAQRHVAPLSSSSSSSSYSSSSAATGPAASAATGGAASRRPTAAAGPTAVPFAPRSSSGRPPSSLEALRGGLSLPARKKLEQTLAHAIFGDEENASRDEMSECLGMPVKQALTEVVVPAGLKKRKMMEEGGGGAGADVKEWFVERVWGLVGWGAVVEMR</sequence>
<evidence type="ECO:0000256" key="2">
    <source>
        <dbReference type="ARBA" id="ARBA00023128"/>
    </source>
</evidence>
<dbReference type="GO" id="GO:0005739">
    <property type="term" value="C:mitochondrion"/>
    <property type="evidence" value="ECO:0007669"/>
    <property type="project" value="UniProtKB-SubCell"/>
</dbReference>
<comment type="similarity">
    <text evidence="4">Belongs to the phosphatidylethanolamine-binding protein family. Mitochondrion-specific ribosomal protein mL38 subfamily.</text>
</comment>
<dbReference type="EMBL" id="VCHE01000157">
    <property type="protein sequence ID" value="KAB2569995.1"/>
    <property type="molecule type" value="Genomic_DNA"/>
</dbReference>
<dbReference type="PANTHER" id="PTHR11362">
    <property type="entry name" value="PHOSPHATIDYLETHANOLAMINE-BINDING PROTEIN"/>
    <property type="match status" value="1"/>
</dbReference>
<keyword evidence="8" id="KW-1185">Reference proteome</keyword>
<feature type="compositionally biased region" description="Low complexity" evidence="6">
    <location>
        <begin position="758"/>
        <end position="771"/>
    </location>
</feature>
<feature type="region of interest" description="Disordered" evidence="6">
    <location>
        <begin position="28"/>
        <end position="64"/>
    </location>
</feature>
<comment type="caution">
    <text evidence="7">The sequence shown here is derived from an EMBL/GenBank/DDBJ whole genome shotgun (WGS) entry which is preliminary data.</text>
</comment>
<comment type="subcellular location">
    <subcellularLocation>
        <location evidence="1">Mitochondrion</location>
    </subcellularLocation>
</comment>
<evidence type="ECO:0000256" key="4">
    <source>
        <dbReference type="ARBA" id="ARBA00038016"/>
    </source>
</evidence>
<evidence type="ECO:0000256" key="1">
    <source>
        <dbReference type="ARBA" id="ARBA00004173"/>
    </source>
</evidence>
<dbReference type="Proteomes" id="UP000325902">
    <property type="component" value="Unassembled WGS sequence"/>
</dbReference>
<dbReference type="SUPFAM" id="SSF49777">
    <property type="entry name" value="PEBP-like"/>
    <property type="match status" value="1"/>
</dbReference>
<dbReference type="OrthoDB" id="2153661at2759"/>
<accession>A0A5N5CXA1</accession>
<dbReference type="CDD" id="cd00866">
    <property type="entry name" value="PEBP_euk"/>
    <property type="match status" value="1"/>
</dbReference>
<dbReference type="InterPro" id="IPR008914">
    <property type="entry name" value="PEBP"/>
</dbReference>